<comment type="caution">
    <text evidence="3">The sequence shown here is derived from an EMBL/GenBank/DDBJ whole genome shotgun (WGS) entry which is preliminary data.</text>
</comment>
<organism evidence="3 4">
    <name type="scientific">Cylindrotheca closterium</name>
    <dbReference type="NCBI Taxonomy" id="2856"/>
    <lineage>
        <taxon>Eukaryota</taxon>
        <taxon>Sar</taxon>
        <taxon>Stramenopiles</taxon>
        <taxon>Ochrophyta</taxon>
        <taxon>Bacillariophyta</taxon>
        <taxon>Bacillariophyceae</taxon>
        <taxon>Bacillariophycidae</taxon>
        <taxon>Bacillariales</taxon>
        <taxon>Bacillariaceae</taxon>
        <taxon>Cylindrotheca</taxon>
    </lineage>
</organism>
<gene>
    <name evidence="3" type="ORF">CYCCA115_LOCUS15731</name>
</gene>
<feature type="region of interest" description="Disordered" evidence="1">
    <location>
        <begin position="110"/>
        <end position="138"/>
    </location>
</feature>
<keyword evidence="4" id="KW-1185">Reference proteome</keyword>
<proteinExistence type="predicted"/>
<feature type="signal peptide" evidence="2">
    <location>
        <begin position="1"/>
        <end position="19"/>
    </location>
</feature>
<dbReference type="EMBL" id="CAKOGP040001883">
    <property type="protein sequence ID" value="CAJ1955393.1"/>
    <property type="molecule type" value="Genomic_DNA"/>
</dbReference>
<dbReference type="AlphaFoldDB" id="A0AAD2FX40"/>
<evidence type="ECO:0000256" key="2">
    <source>
        <dbReference type="SAM" id="SignalP"/>
    </source>
</evidence>
<name>A0AAD2FX40_9STRA</name>
<feature type="chain" id="PRO_5042191897" evidence="2">
    <location>
        <begin position="20"/>
        <end position="344"/>
    </location>
</feature>
<evidence type="ECO:0000313" key="4">
    <source>
        <dbReference type="Proteomes" id="UP001295423"/>
    </source>
</evidence>
<dbReference type="Proteomes" id="UP001295423">
    <property type="component" value="Unassembled WGS sequence"/>
</dbReference>
<evidence type="ECO:0000256" key="1">
    <source>
        <dbReference type="SAM" id="MobiDB-lite"/>
    </source>
</evidence>
<protein>
    <submittedName>
        <fullName evidence="3">Uncharacterized protein</fullName>
    </submittedName>
</protein>
<keyword evidence="2" id="KW-0732">Signal</keyword>
<feature type="region of interest" description="Disordered" evidence="1">
    <location>
        <begin position="273"/>
        <end position="292"/>
    </location>
</feature>
<sequence length="344" mass="37560">MSLLAVLALLPSPQVPLEPSNPELCLLQVLTQSHLVPKTVPSEILIADLVSSPSQKLTGTQNEWWNCNTPEKLGVDQESQTSGTPLSPWEKFCNAAVKALLIAERQSEGNESFGDRLEPSNLHTSDTGFNKGDGNSSKAQQFFSSSKTMKKVLQFFSPSKEDSPNLRQSGLAVKRGNSAKDLVLGIFRDVRAYFTFGLPPDKLVVAKLNKHDDSDGAHHITPTTDESMNCSFQNCSPCLHGNSCESSTQGGLPLVTPTEQEEHNIFNFENVVSSDDEASPPTSSQLTGKERERVFGKELELQGGLQPTNEEMERIACQWIESQGLQSAFNAMLETRSKASAFCA</sequence>
<reference evidence="3" key="1">
    <citation type="submission" date="2023-08" db="EMBL/GenBank/DDBJ databases">
        <authorList>
            <person name="Audoor S."/>
            <person name="Bilcke G."/>
        </authorList>
    </citation>
    <scope>NUCLEOTIDE SEQUENCE</scope>
</reference>
<accession>A0AAD2FX40</accession>
<evidence type="ECO:0000313" key="3">
    <source>
        <dbReference type="EMBL" id="CAJ1955393.1"/>
    </source>
</evidence>